<dbReference type="PANTHER" id="PTHR38445">
    <property type="entry name" value="HTH-TYPE TRANSCRIPTIONAL REPRESSOR YTRA"/>
    <property type="match status" value="1"/>
</dbReference>
<evidence type="ECO:0000259" key="4">
    <source>
        <dbReference type="PROSITE" id="PS50949"/>
    </source>
</evidence>
<feature type="domain" description="HTH gntR-type" evidence="4">
    <location>
        <begin position="7"/>
        <end position="75"/>
    </location>
</feature>
<dbReference type="SUPFAM" id="SSF46785">
    <property type="entry name" value="Winged helix' DNA-binding domain"/>
    <property type="match status" value="1"/>
</dbReference>
<gene>
    <name evidence="5" type="ORF">KL86DYS2_11259</name>
</gene>
<reference evidence="5" key="1">
    <citation type="submission" date="2016-04" db="EMBL/GenBank/DDBJ databases">
        <authorList>
            <person name="Evans L.H."/>
            <person name="Alamgir A."/>
            <person name="Owens N."/>
            <person name="Weber N.D."/>
            <person name="Virtaneva K."/>
            <person name="Barbian K."/>
            <person name="Babar A."/>
            <person name="Rosenke K."/>
        </authorList>
    </citation>
    <scope>NUCLEOTIDE SEQUENCE</scope>
    <source>
        <strain evidence="5">86-2</strain>
    </source>
</reference>
<organism evidence="5">
    <name type="scientific">uncultured Dysgonomonas sp</name>
    <dbReference type="NCBI Taxonomy" id="206096"/>
    <lineage>
        <taxon>Bacteria</taxon>
        <taxon>Pseudomonadati</taxon>
        <taxon>Bacteroidota</taxon>
        <taxon>Bacteroidia</taxon>
        <taxon>Bacteroidales</taxon>
        <taxon>Dysgonomonadaceae</taxon>
        <taxon>Dysgonomonas</taxon>
        <taxon>environmental samples</taxon>
    </lineage>
</organism>
<dbReference type="Pfam" id="PF00392">
    <property type="entry name" value="GntR"/>
    <property type="match status" value="1"/>
</dbReference>
<keyword evidence="2" id="KW-0238">DNA-binding</keyword>
<name>A0A212JD38_9BACT</name>
<evidence type="ECO:0000313" key="5">
    <source>
        <dbReference type="EMBL" id="SBV97364.1"/>
    </source>
</evidence>
<keyword evidence="1" id="KW-0805">Transcription regulation</keyword>
<evidence type="ECO:0000256" key="3">
    <source>
        <dbReference type="ARBA" id="ARBA00023163"/>
    </source>
</evidence>
<dbReference type="GO" id="GO:0003700">
    <property type="term" value="F:DNA-binding transcription factor activity"/>
    <property type="evidence" value="ECO:0007669"/>
    <property type="project" value="InterPro"/>
</dbReference>
<proteinExistence type="predicted"/>
<dbReference type="PROSITE" id="PS50949">
    <property type="entry name" value="HTH_GNTR"/>
    <property type="match status" value="1"/>
</dbReference>
<dbReference type="CDD" id="cd07377">
    <property type="entry name" value="WHTH_GntR"/>
    <property type="match status" value="1"/>
</dbReference>
<dbReference type="RefSeq" id="WP_135103961.1">
    <property type="nucleotide sequence ID" value="NZ_CABTJG010000001.1"/>
</dbReference>
<dbReference type="AlphaFoldDB" id="A0A212JD38"/>
<accession>A0A212JD38</accession>
<dbReference type="InterPro" id="IPR036388">
    <property type="entry name" value="WH-like_DNA-bd_sf"/>
</dbReference>
<protein>
    <recommendedName>
        <fullName evidence="4">HTH gntR-type domain-containing protein</fullName>
    </recommendedName>
</protein>
<dbReference type="PANTHER" id="PTHR38445:SF10">
    <property type="entry name" value="GNTR-FAMILY TRANSCRIPTIONAL REGULATOR"/>
    <property type="match status" value="1"/>
</dbReference>
<dbReference type="EMBL" id="FLUL01000001">
    <property type="protein sequence ID" value="SBV97364.1"/>
    <property type="molecule type" value="Genomic_DNA"/>
</dbReference>
<dbReference type="Gene3D" id="1.10.287.100">
    <property type="match status" value="1"/>
</dbReference>
<dbReference type="SMART" id="SM00345">
    <property type="entry name" value="HTH_GNTR"/>
    <property type="match status" value="1"/>
</dbReference>
<dbReference type="InterPro" id="IPR036390">
    <property type="entry name" value="WH_DNA-bd_sf"/>
</dbReference>
<dbReference type="Gene3D" id="1.10.10.10">
    <property type="entry name" value="Winged helix-like DNA-binding domain superfamily/Winged helix DNA-binding domain"/>
    <property type="match status" value="1"/>
</dbReference>
<dbReference type="GO" id="GO:0003677">
    <property type="term" value="F:DNA binding"/>
    <property type="evidence" value="ECO:0007669"/>
    <property type="project" value="UniProtKB-KW"/>
</dbReference>
<evidence type="ECO:0000256" key="2">
    <source>
        <dbReference type="ARBA" id="ARBA00023125"/>
    </source>
</evidence>
<evidence type="ECO:0000256" key="1">
    <source>
        <dbReference type="ARBA" id="ARBA00023015"/>
    </source>
</evidence>
<dbReference type="InterPro" id="IPR000524">
    <property type="entry name" value="Tscrpt_reg_HTH_GntR"/>
</dbReference>
<keyword evidence="3" id="KW-0804">Transcription</keyword>
<sequence length="122" mass="14556">MDFKANKPIYLQIVDFCFQHILTEEWPENDRIPSVRELAMTLQVNPNTAMRAFEYMQSEEIIYSKRGMGYYVAENARGQISKLQKKEFFEEVLPETFRSMNLLDISIDDIVKQYEQFKKEVK</sequence>